<evidence type="ECO:0000256" key="2">
    <source>
        <dbReference type="ARBA" id="ARBA00009597"/>
    </source>
</evidence>
<accession>A0A834Y2F5</accession>
<feature type="domain" description="Tim44-like" evidence="18">
    <location>
        <begin position="299"/>
        <end position="449"/>
    </location>
</feature>
<keyword evidence="12 16" id="KW-0472">Membrane</keyword>
<keyword evidence="4" id="KW-0597">Phosphoprotein</keyword>
<dbReference type="InterPro" id="IPR032710">
    <property type="entry name" value="NTF2-like_dom_sf"/>
</dbReference>
<comment type="function">
    <text evidence="13">Essential component of the PAM complex, a complex required for the translocation of transit peptide-containing proteins from the inner membrane into the mitochondrial matrix in an ATP-dependent manner. Recruits mitochondrial HSP70 to drive protein translocation into the matrix using ATP as an energy source.</text>
</comment>
<evidence type="ECO:0000256" key="8">
    <source>
        <dbReference type="ARBA" id="ARBA00022927"/>
    </source>
</evidence>
<proteinExistence type="inferred from homology"/>
<evidence type="ECO:0000256" key="14">
    <source>
        <dbReference type="ARBA" id="ARBA00063163"/>
    </source>
</evidence>
<evidence type="ECO:0000256" key="1">
    <source>
        <dbReference type="ARBA" id="ARBA00004443"/>
    </source>
</evidence>
<keyword evidence="17" id="KW-0175">Coiled coil</keyword>
<evidence type="ECO:0000256" key="17">
    <source>
        <dbReference type="SAM" id="Coils"/>
    </source>
</evidence>
<comment type="caution">
    <text evidence="19">The sequence shown here is derived from an EMBL/GenBank/DDBJ whole genome shotgun (WGS) entry which is preliminary data.</text>
</comment>
<dbReference type="InterPro" id="IPR039544">
    <property type="entry name" value="Tim44-like"/>
</dbReference>
<protein>
    <recommendedName>
        <fullName evidence="15 16">Mitochondrial import inner membrane translocase subunit TIM44</fullName>
    </recommendedName>
</protein>
<evidence type="ECO:0000256" key="10">
    <source>
        <dbReference type="ARBA" id="ARBA00023010"/>
    </source>
</evidence>
<dbReference type="InterPro" id="IPR007379">
    <property type="entry name" value="Tim44-like_dom"/>
</dbReference>
<evidence type="ECO:0000256" key="9">
    <source>
        <dbReference type="ARBA" id="ARBA00022946"/>
    </source>
</evidence>
<dbReference type="OrthoDB" id="10265990at2759"/>
<evidence type="ECO:0000256" key="6">
    <source>
        <dbReference type="ARBA" id="ARBA00022792"/>
    </source>
</evidence>
<name>A0A834Y2F5_APHGI</name>
<evidence type="ECO:0000256" key="15">
    <source>
        <dbReference type="ARBA" id="ARBA00074309"/>
    </source>
</evidence>
<dbReference type="AlphaFoldDB" id="A0A834Y2F5"/>
<evidence type="ECO:0000256" key="5">
    <source>
        <dbReference type="ARBA" id="ARBA00022741"/>
    </source>
</evidence>
<comment type="similarity">
    <text evidence="2 16">Belongs to the Tim44 family.</text>
</comment>
<sequence length="456" mass="52195">MYQNMKNCRANLATISKTMHSIKLMNSNGALSIIQNQQVLLTPSSSSSSTYKTTRYYSNQARRPNFISQFLDNFKQEMQKNKEMKESLKKFREEAEKLEQSDALKSARQKFHTVESEASKSSEVLKEKLDTLKEKVQGVIDEAGKTELGKKAGQISDDLTKTAMDAASTINETTQAFGKTNAYKKISSTAEVVRDEIDHDDLLGRVYTPLKKLRKRKEIIEGDEKIYEVNNDATGVELHKDSKFYEQWINFKNNNPYVDKMLDWKIKYDESENPLIRVSRIITDKVTNVMGGLFEKTELSETLTEICKTNPSFDRNEFVHDCQTDIIPNIYEAMMRGELEILKDWCHEAAYNKIAQPLLEYKKLGYKLDNKILDIDSVDLLGGSIIEGQGPVLIVGFRSQQTMCVRDAKNNVIEGDPDKIMRINHAWILCHDNSEMNPKAAWRLLDFSSNGHEQLV</sequence>
<evidence type="ECO:0000256" key="7">
    <source>
        <dbReference type="ARBA" id="ARBA00022840"/>
    </source>
</evidence>
<dbReference type="GO" id="GO:0030150">
    <property type="term" value="P:protein import into mitochondrial matrix"/>
    <property type="evidence" value="ECO:0007669"/>
    <property type="project" value="InterPro"/>
</dbReference>
<dbReference type="PANTHER" id="PTHR10721">
    <property type="entry name" value="MITOCHONDRIAL IMPORT INNER MEMBRANE TRANSLOCASE SUBUNIT TIM44"/>
    <property type="match status" value="1"/>
</dbReference>
<dbReference type="Proteomes" id="UP000639338">
    <property type="component" value="Unassembled WGS sequence"/>
</dbReference>
<keyword evidence="3 16" id="KW-0813">Transport</keyword>
<evidence type="ECO:0000256" key="12">
    <source>
        <dbReference type="ARBA" id="ARBA00023136"/>
    </source>
</evidence>
<organism evidence="19 20">
    <name type="scientific">Aphidius gifuensis</name>
    <name type="common">Parasitoid wasp</name>
    <dbReference type="NCBI Taxonomy" id="684658"/>
    <lineage>
        <taxon>Eukaryota</taxon>
        <taxon>Metazoa</taxon>
        <taxon>Ecdysozoa</taxon>
        <taxon>Arthropoda</taxon>
        <taxon>Hexapoda</taxon>
        <taxon>Insecta</taxon>
        <taxon>Pterygota</taxon>
        <taxon>Neoptera</taxon>
        <taxon>Endopterygota</taxon>
        <taxon>Hymenoptera</taxon>
        <taxon>Apocrita</taxon>
        <taxon>Ichneumonoidea</taxon>
        <taxon>Braconidae</taxon>
        <taxon>Aphidiinae</taxon>
        <taxon>Aphidius</taxon>
    </lineage>
</organism>
<dbReference type="GO" id="GO:0005743">
    <property type="term" value="C:mitochondrial inner membrane"/>
    <property type="evidence" value="ECO:0007669"/>
    <property type="project" value="UniProtKB-SubCell"/>
</dbReference>
<keyword evidence="10 16" id="KW-0811">Translocation</keyword>
<evidence type="ECO:0000259" key="18">
    <source>
        <dbReference type="SMART" id="SM00978"/>
    </source>
</evidence>
<keyword evidence="20" id="KW-1185">Reference proteome</keyword>
<dbReference type="GO" id="GO:0051087">
    <property type="term" value="F:protein-folding chaperone binding"/>
    <property type="evidence" value="ECO:0007669"/>
    <property type="project" value="InterPro"/>
</dbReference>
<dbReference type="GO" id="GO:0005524">
    <property type="term" value="F:ATP binding"/>
    <property type="evidence" value="ECO:0007669"/>
    <property type="project" value="UniProtKB-KW"/>
</dbReference>
<evidence type="ECO:0000256" key="11">
    <source>
        <dbReference type="ARBA" id="ARBA00023128"/>
    </source>
</evidence>
<dbReference type="PANTHER" id="PTHR10721:SF1">
    <property type="entry name" value="MITOCHONDRIAL IMPORT INNER MEMBRANE TRANSLOCASE SUBUNIT TIM44"/>
    <property type="match status" value="1"/>
</dbReference>
<keyword evidence="5" id="KW-0547">Nucleotide-binding</keyword>
<dbReference type="InterPro" id="IPR017303">
    <property type="entry name" value="Tim44"/>
</dbReference>
<keyword evidence="11 16" id="KW-0496">Mitochondrion</keyword>
<reference evidence="19 20" key="1">
    <citation type="submission" date="2020-08" db="EMBL/GenBank/DDBJ databases">
        <title>Aphidius gifuensis genome sequencing and assembly.</title>
        <authorList>
            <person name="Du Z."/>
        </authorList>
    </citation>
    <scope>NUCLEOTIDE SEQUENCE [LARGE SCALE GENOMIC DNA]</scope>
    <source>
        <strain evidence="19">YNYX2018</strain>
        <tissue evidence="19">Adults</tissue>
    </source>
</reference>
<evidence type="ECO:0000256" key="4">
    <source>
        <dbReference type="ARBA" id="ARBA00022553"/>
    </source>
</evidence>
<dbReference type="Gene3D" id="3.10.450.240">
    <property type="match status" value="1"/>
</dbReference>
<keyword evidence="9" id="KW-0809">Transit peptide</keyword>
<dbReference type="EMBL" id="JACMRX010000001">
    <property type="protein sequence ID" value="KAF7996730.1"/>
    <property type="molecule type" value="Genomic_DNA"/>
</dbReference>
<dbReference type="Pfam" id="PF04280">
    <property type="entry name" value="Tim44"/>
    <property type="match status" value="1"/>
</dbReference>
<feature type="coiled-coil region" evidence="17">
    <location>
        <begin position="74"/>
        <end position="142"/>
    </location>
</feature>
<gene>
    <name evidence="19" type="ORF">HCN44_002376</name>
</gene>
<evidence type="ECO:0000256" key="16">
    <source>
        <dbReference type="PIRNR" id="PIRNR037871"/>
    </source>
</evidence>
<keyword evidence="7" id="KW-0067">ATP-binding</keyword>
<keyword evidence="8 16" id="KW-0653">Protein transport</keyword>
<keyword evidence="6 16" id="KW-0999">Mitochondrion inner membrane</keyword>
<evidence type="ECO:0000313" key="19">
    <source>
        <dbReference type="EMBL" id="KAF7996730.1"/>
    </source>
</evidence>
<dbReference type="PIRSF" id="PIRSF037871">
    <property type="entry name" value="TIM44"/>
    <property type="match status" value="1"/>
</dbReference>
<dbReference type="SMART" id="SM00978">
    <property type="entry name" value="Tim44"/>
    <property type="match status" value="1"/>
</dbReference>
<evidence type="ECO:0000256" key="13">
    <source>
        <dbReference type="ARBA" id="ARBA00057148"/>
    </source>
</evidence>
<evidence type="ECO:0000256" key="3">
    <source>
        <dbReference type="ARBA" id="ARBA00022448"/>
    </source>
</evidence>
<evidence type="ECO:0000313" key="20">
    <source>
        <dbReference type="Proteomes" id="UP000639338"/>
    </source>
</evidence>
<dbReference type="FunFam" id="3.10.450.240:FF:000001">
    <property type="entry name" value="Mitochondrial import inner membrane translocase subunit TIM44"/>
    <property type="match status" value="1"/>
</dbReference>
<comment type="subcellular location">
    <subcellularLocation>
        <location evidence="1">Mitochondrion inner membrane</location>
        <topology evidence="1">Peripheral membrane protein</topology>
        <orientation evidence="1">Matrix side</orientation>
    </subcellularLocation>
</comment>
<comment type="subunit">
    <text evidence="14">Probable component of the PAM complex at least composed of a mitochondrial HSP70 protein, GRPEL1 or GRPEL2, TIMM44, TIMM16/PAM16 and TIMM14/DNAJC19. The complex interacts with the TIMM23 component of the TIM23 complex. Interacts with SLC25A4/ANT1 and SLC25A5/ANT2; leading to inhibit the presequence translocase TIMM23, thereby promoting stabilization of PINK1.</text>
</comment>
<dbReference type="SUPFAM" id="SSF54427">
    <property type="entry name" value="NTF2-like"/>
    <property type="match status" value="1"/>
</dbReference>